<dbReference type="Proteomes" id="UP001305702">
    <property type="component" value="Chromosome"/>
</dbReference>
<dbReference type="PANTHER" id="PTHR43798">
    <property type="entry name" value="MONOACYLGLYCEROL LIPASE"/>
    <property type="match status" value="1"/>
</dbReference>
<dbReference type="InterPro" id="IPR000073">
    <property type="entry name" value="AB_hydrolase_1"/>
</dbReference>
<accession>A0AA96LDP2</accession>
<dbReference type="SUPFAM" id="SSF53474">
    <property type="entry name" value="alpha/beta-Hydrolases"/>
    <property type="match status" value="1"/>
</dbReference>
<dbReference type="InterPro" id="IPR050266">
    <property type="entry name" value="AB_hydrolase_sf"/>
</dbReference>
<evidence type="ECO:0000313" key="2">
    <source>
        <dbReference type="EMBL" id="WNQ12114.1"/>
    </source>
</evidence>
<proteinExistence type="predicted"/>
<keyword evidence="2" id="KW-0378">Hydrolase</keyword>
<keyword evidence="3" id="KW-1185">Reference proteome</keyword>
<dbReference type="EMBL" id="CP130318">
    <property type="protein sequence ID" value="WNQ12114.1"/>
    <property type="molecule type" value="Genomic_DNA"/>
</dbReference>
<dbReference type="KEGG" id="paun:MJA45_03365"/>
<feature type="domain" description="AB hydrolase-1" evidence="1">
    <location>
        <begin position="21"/>
        <end position="126"/>
    </location>
</feature>
<reference evidence="2 3" key="1">
    <citation type="submission" date="2022-02" db="EMBL/GenBank/DDBJ databases">
        <title>Paenibacillus sp. MBLB1776 Whole Genome Shotgun Sequencing.</title>
        <authorList>
            <person name="Hwang C.Y."/>
            <person name="Cho E.-S."/>
            <person name="Seo M.-J."/>
        </authorList>
    </citation>
    <scope>NUCLEOTIDE SEQUENCE [LARGE SCALE GENOMIC DNA]</scope>
    <source>
        <strain evidence="2 3">MBLB1776</strain>
    </source>
</reference>
<dbReference type="RefSeq" id="WP_315605891.1">
    <property type="nucleotide sequence ID" value="NZ_CP130318.1"/>
</dbReference>
<protein>
    <submittedName>
        <fullName evidence="2">Alpha/beta hydrolase</fullName>
    </submittedName>
</protein>
<dbReference type="AlphaFoldDB" id="A0AA96LDP2"/>
<dbReference type="Pfam" id="PF00561">
    <property type="entry name" value="Abhydrolase_1"/>
    <property type="match status" value="1"/>
</dbReference>
<dbReference type="GO" id="GO:0016787">
    <property type="term" value="F:hydrolase activity"/>
    <property type="evidence" value="ECO:0007669"/>
    <property type="project" value="UniProtKB-KW"/>
</dbReference>
<dbReference type="Gene3D" id="3.40.50.1820">
    <property type="entry name" value="alpha/beta hydrolase"/>
    <property type="match status" value="1"/>
</dbReference>
<name>A0AA96LDP2_9BACL</name>
<gene>
    <name evidence="2" type="ORF">MJA45_03365</name>
</gene>
<sequence>MPYVRVKDMEMFYEQMGFGEPILFLHSGYSRGILAFASQMLDFQRRYTCYSPDFRGHGRTRCNSLEWNTPQLADDMVEWMNRMHLEKVHLIGYSLGANVGLYMAFHHPERVSTLTTIGTSGFCDQTGVEEFEPDWLIQQGKQEMINQMMERHEEAHKGNWQEYMRQSAEDWRKYPQLTKEQLSRIACPALFITGEHDPFVGDQRIKQLSALVKGSSYLVVPGGSHRPHMTRESPLLVNDTIMDFLEKQEAPKEVNK</sequence>
<organism evidence="2 3">
    <name type="scientific">Paenibacillus aurantius</name>
    <dbReference type="NCBI Taxonomy" id="2918900"/>
    <lineage>
        <taxon>Bacteria</taxon>
        <taxon>Bacillati</taxon>
        <taxon>Bacillota</taxon>
        <taxon>Bacilli</taxon>
        <taxon>Bacillales</taxon>
        <taxon>Paenibacillaceae</taxon>
        <taxon>Paenibacillus</taxon>
    </lineage>
</organism>
<evidence type="ECO:0000259" key="1">
    <source>
        <dbReference type="Pfam" id="PF00561"/>
    </source>
</evidence>
<evidence type="ECO:0000313" key="3">
    <source>
        <dbReference type="Proteomes" id="UP001305702"/>
    </source>
</evidence>
<dbReference type="InterPro" id="IPR029058">
    <property type="entry name" value="AB_hydrolase_fold"/>
</dbReference>